<evidence type="ECO:0000256" key="1">
    <source>
        <dbReference type="ARBA" id="ARBA00009741"/>
    </source>
</evidence>
<reference evidence="7 8" key="1">
    <citation type="submission" date="2019-01" db="EMBL/GenBank/DDBJ databases">
        <authorList>
            <person name="Chen W.-M."/>
        </authorList>
    </citation>
    <scope>NUCLEOTIDE SEQUENCE [LARGE SCALE GENOMIC DNA]</scope>
    <source>
        <strain evidence="7 8">FSY-15</strain>
    </source>
</reference>
<evidence type="ECO:0000256" key="5">
    <source>
        <dbReference type="ARBA" id="ARBA00022691"/>
    </source>
</evidence>
<dbReference type="GO" id="GO:0005840">
    <property type="term" value="C:ribosome"/>
    <property type="evidence" value="ECO:0007669"/>
    <property type="project" value="UniProtKB-KW"/>
</dbReference>
<feature type="binding site" evidence="6">
    <location>
        <position position="215"/>
    </location>
    <ligand>
        <name>S-adenosyl-L-methionine</name>
        <dbReference type="ChEBI" id="CHEBI:59789"/>
    </ligand>
</feature>
<keyword evidence="2 6" id="KW-0963">Cytoplasm</keyword>
<keyword evidence="8" id="KW-1185">Reference proteome</keyword>
<dbReference type="GO" id="GO:0016279">
    <property type="term" value="F:protein-lysine N-methyltransferase activity"/>
    <property type="evidence" value="ECO:0007669"/>
    <property type="project" value="RHEA"/>
</dbReference>
<evidence type="ECO:0000313" key="8">
    <source>
        <dbReference type="Proteomes" id="UP000282832"/>
    </source>
</evidence>
<proteinExistence type="inferred from homology"/>
<protein>
    <recommendedName>
        <fullName evidence="6">Ribosomal protein L11 methyltransferase</fullName>
        <shortName evidence="6">L11 Mtase</shortName>
        <ecNumber evidence="6">2.1.1.-</ecNumber>
    </recommendedName>
</protein>
<sequence length="279" mass="31584">MTDNIQTIKVHISASEEMCEILMAEFAEIGFDIFEENPNGLDAFCEENLFDLLQMEEIIARYRAVSPIEYSIEKIEKENWNQVWESNYEPIRIGDKVFIRASFHPTEPGYAMELVINPKMSFGTGHHETTHLMVENLFSLDLKNKSVLDAGTGTGILAFVAQKLGASIVRGFDVDAWSVENSIENAALNNCSDIPFVQGTIREEDDFSYDVLIVNINRNILLDEMGEYASRLKSGGYLLLSGFYTQDIPALEKKAAQFGIQKLSFLEKNNWVSMLLQKK</sequence>
<dbReference type="Proteomes" id="UP000282832">
    <property type="component" value="Unassembled WGS sequence"/>
</dbReference>
<comment type="function">
    <text evidence="6">Methylates ribosomal protein L11.</text>
</comment>
<evidence type="ECO:0000256" key="6">
    <source>
        <dbReference type="HAMAP-Rule" id="MF_00735"/>
    </source>
</evidence>
<dbReference type="HAMAP" id="MF_00735">
    <property type="entry name" value="Methyltr_PrmA"/>
    <property type="match status" value="1"/>
</dbReference>
<keyword evidence="7" id="KW-0689">Ribosomal protein</keyword>
<keyword evidence="5 6" id="KW-0949">S-adenosyl-L-methionine</keyword>
<name>A0A437PUR7_9BACT</name>
<gene>
    <name evidence="6" type="primary">prmA</name>
    <name evidence="7" type="ORF">EOJ36_05280</name>
</gene>
<dbReference type="EMBL" id="SACY01000002">
    <property type="protein sequence ID" value="RVU26011.1"/>
    <property type="molecule type" value="Genomic_DNA"/>
</dbReference>
<comment type="similarity">
    <text evidence="1 6">Belongs to the methyltransferase superfamily. PrmA family.</text>
</comment>
<evidence type="ECO:0000256" key="4">
    <source>
        <dbReference type="ARBA" id="ARBA00022679"/>
    </source>
</evidence>
<dbReference type="InterPro" id="IPR004498">
    <property type="entry name" value="Ribosomal_PrmA_MeTrfase"/>
</dbReference>
<comment type="caution">
    <text evidence="7">The sequence shown here is derived from an EMBL/GenBank/DDBJ whole genome shotgun (WGS) entry which is preliminary data.</text>
</comment>
<evidence type="ECO:0000313" key="7">
    <source>
        <dbReference type="EMBL" id="RVU26011.1"/>
    </source>
</evidence>
<feature type="binding site" evidence="6">
    <location>
        <position position="173"/>
    </location>
    <ligand>
        <name>S-adenosyl-L-methionine</name>
        <dbReference type="ChEBI" id="CHEBI:59789"/>
    </ligand>
</feature>
<feature type="binding site" evidence="6">
    <location>
        <position position="130"/>
    </location>
    <ligand>
        <name>S-adenosyl-L-methionine</name>
        <dbReference type="ChEBI" id="CHEBI:59789"/>
    </ligand>
</feature>
<evidence type="ECO:0000256" key="2">
    <source>
        <dbReference type="ARBA" id="ARBA00022490"/>
    </source>
</evidence>
<organism evidence="7 8">
    <name type="scientific">Sandaracinomonas limnophila</name>
    <dbReference type="NCBI Taxonomy" id="1862386"/>
    <lineage>
        <taxon>Bacteria</taxon>
        <taxon>Pseudomonadati</taxon>
        <taxon>Bacteroidota</taxon>
        <taxon>Cytophagia</taxon>
        <taxon>Cytophagales</taxon>
        <taxon>Flectobacillaceae</taxon>
        <taxon>Sandaracinomonas</taxon>
    </lineage>
</organism>
<keyword evidence="3 6" id="KW-0489">Methyltransferase</keyword>
<feature type="binding site" evidence="6">
    <location>
        <position position="151"/>
    </location>
    <ligand>
        <name>S-adenosyl-L-methionine</name>
        <dbReference type="ChEBI" id="CHEBI:59789"/>
    </ligand>
</feature>
<dbReference type="GO" id="GO:0005737">
    <property type="term" value="C:cytoplasm"/>
    <property type="evidence" value="ECO:0007669"/>
    <property type="project" value="UniProtKB-SubCell"/>
</dbReference>
<dbReference type="AlphaFoldDB" id="A0A437PUR7"/>
<dbReference type="CDD" id="cd02440">
    <property type="entry name" value="AdoMet_MTases"/>
    <property type="match status" value="1"/>
</dbReference>
<comment type="subcellular location">
    <subcellularLocation>
        <location evidence="6">Cytoplasm</location>
    </subcellularLocation>
</comment>
<comment type="catalytic activity">
    <reaction evidence="6">
        <text>L-lysyl-[protein] + 3 S-adenosyl-L-methionine = N(6),N(6),N(6)-trimethyl-L-lysyl-[protein] + 3 S-adenosyl-L-homocysteine + 3 H(+)</text>
        <dbReference type="Rhea" id="RHEA:54192"/>
        <dbReference type="Rhea" id="RHEA-COMP:9752"/>
        <dbReference type="Rhea" id="RHEA-COMP:13826"/>
        <dbReference type="ChEBI" id="CHEBI:15378"/>
        <dbReference type="ChEBI" id="CHEBI:29969"/>
        <dbReference type="ChEBI" id="CHEBI:57856"/>
        <dbReference type="ChEBI" id="CHEBI:59789"/>
        <dbReference type="ChEBI" id="CHEBI:61961"/>
    </reaction>
</comment>
<dbReference type="Pfam" id="PF06325">
    <property type="entry name" value="PrmA"/>
    <property type="match status" value="1"/>
</dbReference>
<dbReference type="EC" id="2.1.1.-" evidence="6"/>
<dbReference type="OrthoDB" id="9785995at2"/>
<dbReference type="Gene3D" id="3.40.50.150">
    <property type="entry name" value="Vaccinia Virus protein VP39"/>
    <property type="match status" value="1"/>
</dbReference>
<dbReference type="InterPro" id="IPR029063">
    <property type="entry name" value="SAM-dependent_MTases_sf"/>
</dbReference>
<keyword evidence="4 6" id="KW-0808">Transferase</keyword>
<keyword evidence="7" id="KW-0687">Ribonucleoprotein</keyword>
<dbReference type="SUPFAM" id="SSF53335">
    <property type="entry name" value="S-adenosyl-L-methionine-dependent methyltransferases"/>
    <property type="match status" value="1"/>
</dbReference>
<accession>A0A437PUR7</accession>
<evidence type="ECO:0000256" key="3">
    <source>
        <dbReference type="ARBA" id="ARBA00022603"/>
    </source>
</evidence>
<dbReference type="PANTHER" id="PTHR43648:SF1">
    <property type="entry name" value="ELECTRON TRANSFER FLAVOPROTEIN BETA SUBUNIT LYSINE METHYLTRANSFERASE"/>
    <property type="match status" value="1"/>
</dbReference>
<dbReference type="GO" id="GO:0032259">
    <property type="term" value="P:methylation"/>
    <property type="evidence" value="ECO:0007669"/>
    <property type="project" value="UniProtKB-KW"/>
</dbReference>
<dbReference type="PANTHER" id="PTHR43648">
    <property type="entry name" value="ELECTRON TRANSFER FLAVOPROTEIN BETA SUBUNIT LYSINE METHYLTRANSFERASE"/>
    <property type="match status" value="1"/>
</dbReference>
<dbReference type="InterPro" id="IPR050078">
    <property type="entry name" value="Ribosomal_L11_MeTrfase_PrmA"/>
</dbReference>
<dbReference type="NCBIfam" id="NF001785">
    <property type="entry name" value="PRK00517.2-2"/>
    <property type="match status" value="1"/>
</dbReference>